<keyword evidence="2" id="KW-1185">Reference proteome</keyword>
<accession>A0ACC3N8V3</accession>
<gene>
    <name evidence="1" type="ORF">LTR37_009150</name>
</gene>
<sequence>MASTSKRKVVLITGATGGIGKATALAFAKEGCYDLALHYNSANEQTRNKLATEIKDVAESSSINFAFFQADLGNYDSVRQMHKQATCELGDIDILFNNAGSNGGQSGVQSLADVPIDVFEQSWRINTGSGILLAQLCLPHMEAQGWGRIIFDSSVAAFTGGVVGPHYASSKSAQHGFVHWLANNVAKKGVTVNAVAPALIGGTNMIGDASDEEAQKKIAQRIPVGRLGRPEEVAETVMWMVKVAYVTNKVIGVDGGYYPH</sequence>
<organism evidence="1 2">
    <name type="scientific">Vermiconidia calcicola</name>
    <dbReference type="NCBI Taxonomy" id="1690605"/>
    <lineage>
        <taxon>Eukaryota</taxon>
        <taxon>Fungi</taxon>
        <taxon>Dikarya</taxon>
        <taxon>Ascomycota</taxon>
        <taxon>Pezizomycotina</taxon>
        <taxon>Dothideomycetes</taxon>
        <taxon>Dothideomycetidae</taxon>
        <taxon>Mycosphaerellales</taxon>
        <taxon>Extremaceae</taxon>
        <taxon>Vermiconidia</taxon>
    </lineage>
</organism>
<evidence type="ECO:0000313" key="2">
    <source>
        <dbReference type="Proteomes" id="UP001281147"/>
    </source>
</evidence>
<protein>
    <submittedName>
        <fullName evidence="1">Uncharacterized protein</fullName>
    </submittedName>
</protein>
<evidence type="ECO:0000313" key="1">
    <source>
        <dbReference type="EMBL" id="KAK3712288.1"/>
    </source>
</evidence>
<comment type="caution">
    <text evidence="1">The sequence shown here is derived from an EMBL/GenBank/DDBJ whole genome shotgun (WGS) entry which is preliminary data.</text>
</comment>
<reference evidence="1" key="1">
    <citation type="submission" date="2023-07" db="EMBL/GenBank/DDBJ databases">
        <title>Black Yeasts Isolated from many extreme environments.</title>
        <authorList>
            <person name="Coleine C."/>
            <person name="Stajich J.E."/>
            <person name="Selbmann L."/>
        </authorList>
    </citation>
    <scope>NUCLEOTIDE SEQUENCE</scope>
    <source>
        <strain evidence="1">CCFEE 5714</strain>
    </source>
</reference>
<dbReference type="Proteomes" id="UP001281147">
    <property type="component" value="Unassembled WGS sequence"/>
</dbReference>
<dbReference type="EMBL" id="JAUTXU010000070">
    <property type="protein sequence ID" value="KAK3712288.1"/>
    <property type="molecule type" value="Genomic_DNA"/>
</dbReference>
<name>A0ACC3N8V3_9PEZI</name>
<proteinExistence type="predicted"/>